<accession>A0ABX8B6D0</accession>
<feature type="domain" description="DOD-type homing endonuclease" evidence="15">
    <location>
        <begin position="778"/>
        <end position="944"/>
    </location>
</feature>
<keyword evidence="7" id="KW-0651">Protein splicing</keyword>
<keyword evidence="8 13" id="KW-0560">Oxidoreductase</keyword>
<dbReference type="RefSeq" id="WP_211423346.1">
    <property type="nucleotide sequence ID" value="NZ_CP072643.1"/>
</dbReference>
<evidence type="ECO:0000256" key="9">
    <source>
        <dbReference type="ARBA" id="ARBA00023116"/>
    </source>
</evidence>
<dbReference type="InterPro" id="IPR006142">
    <property type="entry name" value="INTEIN"/>
</dbReference>
<dbReference type="PROSITE" id="PS50819">
    <property type="entry name" value="INTEIN_ENDONUCLEASE"/>
    <property type="match status" value="2"/>
</dbReference>
<organism evidence="16 17">
    <name type="scientific">Chloracidobacterium sp. N</name>
    <dbReference type="NCBI Taxonomy" id="2821540"/>
    <lineage>
        <taxon>Bacteria</taxon>
        <taxon>Pseudomonadati</taxon>
        <taxon>Acidobacteriota</taxon>
        <taxon>Terriglobia</taxon>
        <taxon>Terriglobales</taxon>
        <taxon>Acidobacteriaceae</taxon>
        <taxon>Chloracidobacterium</taxon>
        <taxon>Chloracidobacterium aggregatum</taxon>
    </lineage>
</organism>
<dbReference type="Pfam" id="PF00317">
    <property type="entry name" value="Ribonuc_red_lgN"/>
    <property type="match status" value="1"/>
</dbReference>
<dbReference type="InterPro" id="IPR028992">
    <property type="entry name" value="Hedgehog/Intein_dom"/>
</dbReference>
<feature type="region of interest" description="Disordered" evidence="14">
    <location>
        <begin position="1357"/>
        <end position="1391"/>
    </location>
</feature>
<sequence length="1564" mass="171990">MMKQEPAPASLTDIARTVLMKRYLLKNEQGEVIETPEAMFWRVAGTIAAIDAHYGASAGQVAERAERFYELMAQGWFEPNSPTLMNAGRPLGQLSACFAAGTMIETIAGPQPIEEVQVGTLVLTHAGRYRPVTGTMRRTGCLYRVKVDKLPALYVTAEHPFLTTDGWVQVRDLAPKQHFVKIGCPEIGSATVTMHFDGHVEDGWVHARLEGTSPRSQRRYAQRDAISRQVAPIRDGVTIDAALAWMLGLYLAEGSISAGYDIRFTLSWDEDEHAARLAAILEGKLGLPARVQKGTQPQGRRGDGWTTVRLQSKLLAQWLVEHFGAGFDQKRLPAWAMSLSPDLRQALLQGVADGDGTPVNSHQTRITLCNEVLVRQLFTLAYSLGYYPTLRADSLPALGTVQPWSLAYGETYNAGMVRDGAYRVLEVAALDEEAIVYNFEVEEDHTYVANQMVVHNCFVLPIEDTLNSIYDTLKHQALIHQSGGGTGFSFSRLRPRNDVVRSTMGVASGPVSFMEVYNHSTEAIKQGGTRRGANMGILRCDHPDILEFITCKRDTTKITNFNISVAITDAFMRAVERDETYELINPRTRAVQMASRDGLKHPLTGEILVPPGQLMRLRARMVFDLIVQCAHATGEPGLFFIDRANEYNPVPSLGGYEATNPCITRDAWVQTSDGPRQVAELVGMPFTAIVDGMAYGSDARGFWSNGLKPIYELKTSSGYSLRLTGNHRVMRVNAVERNGEQTEWVEVQRLQPGDLVKLHNHREFTQWEGAGTLEQGWLLGLLVGDGTFSENRAVLSFWGQDAEYMAQQALGAISREAGSEWQVASRKEASSEWRVASSNYYPLATRHSPLAPGIQPIEERNEFRVRSSALAALAAAFGITPENKSLTDSTERASSLFYRGLLRGLFDADGTVLDGGGKGMSVRLAQSNLALLERVQRMLLRLGIASRLYRNRRPAGERVLPDGRGGGKLYATKAQHELCISKDNLLTFASLVGFTNPAKAQALSSALAARSARGHYRECFVAEVESLTLIGEAEVFDCSIPGVNAFDANGLYVHNCGEQPLLPYDVCNLGSINLGKFVTPERTVDWNHLREVVHESTRFLDNVIDANHYPLEQIAHLSQRIRRIGLGVMGWADMLVRLGVPYNSDEAIELARKVMHFIDEEGKVASEQLARERGAFPEWEHSIWGPDATCARRPDGARIRPPRRLRNCNVTTVAPTGTISMIAGCSSGIEPLFAIAFWRYQADSRMLDINQDFVAQARREGWYSPELMERIADTGHIHHPEVPAEVQRVWVTAHDIAPEWHVRMQAAFQEYTDSAISKTINFPHEATADQVREAYELAFRLGCKGITVYRDGSRANQVLSTGSTGKSTSPPSAEPTPAELKPRPVPAEGLPSHSFPVMTPLGKLRLFVTELDGKPFEVFAIIGRAGSDVTAFTEAIGRLISLALRCGVPVKLIAEQLRGIGGSRSAGFGPARVLSVPDAIGKVLFEHYVRNGRGNGTGDSNDETVHGDMAHTGEAASQASDFFLHHDAGPGVLEAAELCPECQNAALFNGEGCRKCHACGYSEC</sequence>
<dbReference type="Pfam" id="PF14890">
    <property type="entry name" value="Intein_splicing"/>
    <property type="match status" value="1"/>
</dbReference>
<dbReference type="SUPFAM" id="SSF48168">
    <property type="entry name" value="R1 subunit of ribonucleotide reductase, N-terminal domain"/>
    <property type="match status" value="1"/>
</dbReference>
<evidence type="ECO:0000256" key="11">
    <source>
        <dbReference type="ARBA" id="ARBA00025437"/>
    </source>
</evidence>
<comment type="similarity">
    <text evidence="13">Belongs to the ribonucleoside diphosphate reductase large chain family.</text>
</comment>
<dbReference type="EC" id="1.17.4.1" evidence="13"/>
<dbReference type="InterPro" id="IPR003586">
    <property type="entry name" value="Hint_dom_C"/>
</dbReference>
<keyword evidence="10" id="KW-0170">Cobalt</keyword>
<evidence type="ECO:0000256" key="10">
    <source>
        <dbReference type="ARBA" id="ARBA00023285"/>
    </source>
</evidence>
<dbReference type="EMBL" id="CP072643">
    <property type="protein sequence ID" value="QUV95106.1"/>
    <property type="molecule type" value="Genomic_DNA"/>
</dbReference>
<keyword evidence="17" id="KW-1185">Reference proteome</keyword>
<keyword evidence="6" id="KW-0068">Autocatalytic cleavage</keyword>
<dbReference type="Gene3D" id="2.170.16.10">
    <property type="entry name" value="Hedgehog/Intein (Hint) domain"/>
    <property type="match status" value="3"/>
</dbReference>
<dbReference type="PANTHER" id="PTHR43371:SF1">
    <property type="entry name" value="RIBONUCLEOSIDE-DIPHOSPHATE REDUCTASE"/>
    <property type="match status" value="1"/>
</dbReference>
<dbReference type="Pfam" id="PF14528">
    <property type="entry name" value="LAGLIDADG_3"/>
    <property type="match status" value="1"/>
</dbReference>
<dbReference type="InterPro" id="IPR003587">
    <property type="entry name" value="Hint_dom_N"/>
</dbReference>
<dbReference type="SMART" id="SM00305">
    <property type="entry name" value="HintC"/>
    <property type="match status" value="2"/>
</dbReference>
<dbReference type="SUPFAM" id="SSF51294">
    <property type="entry name" value="Hedgehog/intein (Hint) domain"/>
    <property type="match status" value="2"/>
</dbReference>
<evidence type="ECO:0000256" key="4">
    <source>
        <dbReference type="ARBA" id="ARBA00022634"/>
    </source>
</evidence>
<dbReference type="Pfam" id="PF12637">
    <property type="entry name" value="TSCPD"/>
    <property type="match status" value="1"/>
</dbReference>
<dbReference type="Proteomes" id="UP000677668">
    <property type="component" value="Chromosome 2"/>
</dbReference>
<dbReference type="Gene3D" id="3.10.28.10">
    <property type="entry name" value="Homing endonucleases"/>
    <property type="match status" value="2"/>
</dbReference>
<evidence type="ECO:0000256" key="14">
    <source>
        <dbReference type="SAM" id="MobiDB-lite"/>
    </source>
</evidence>
<dbReference type="InterPro" id="IPR036844">
    <property type="entry name" value="Hint_dom_sf"/>
</dbReference>
<evidence type="ECO:0000256" key="13">
    <source>
        <dbReference type="RuleBase" id="RU003410"/>
    </source>
</evidence>
<dbReference type="NCBIfam" id="TIGR01443">
    <property type="entry name" value="intein_Cterm"/>
    <property type="match status" value="1"/>
</dbReference>
<evidence type="ECO:0000256" key="5">
    <source>
        <dbReference type="ARBA" id="ARBA00022741"/>
    </source>
</evidence>
<dbReference type="Pfam" id="PF02867">
    <property type="entry name" value="Ribonuc_red_lgC"/>
    <property type="match status" value="1"/>
</dbReference>
<comment type="catalytic activity">
    <reaction evidence="12 13">
        <text>a 2'-deoxyribonucleoside 5'-diphosphate + [thioredoxin]-disulfide + H2O = a ribonucleoside 5'-diphosphate + [thioredoxin]-dithiol</text>
        <dbReference type="Rhea" id="RHEA:23252"/>
        <dbReference type="Rhea" id="RHEA-COMP:10698"/>
        <dbReference type="Rhea" id="RHEA-COMP:10700"/>
        <dbReference type="ChEBI" id="CHEBI:15377"/>
        <dbReference type="ChEBI" id="CHEBI:29950"/>
        <dbReference type="ChEBI" id="CHEBI:50058"/>
        <dbReference type="ChEBI" id="CHEBI:57930"/>
        <dbReference type="ChEBI" id="CHEBI:73316"/>
        <dbReference type="EC" id="1.17.4.1"/>
    </reaction>
</comment>
<evidence type="ECO:0000313" key="17">
    <source>
        <dbReference type="Proteomes" id="UP000677668"/>
    </source>
</evidence>
<dbReference type="InterPro" id="IPR000788">
    <property type="entry name" value="RNR_lg_C"/>
</dbReference>
<comment type="cofactor">
    <cofactor evidence="1">
        <name>adenosylcob(III)alamin</name>
        <dbReference type="ChEBI" id="CHEBI:18408"/>
    </cofactor>
</comment>
<keyword evidence="3" id="KW-0846">Cobalamin</keyword>
<dbReference type="InterPro" id="IPR004860">
    <property type="entry name" value="LAGLIDADG_dom"/>
</dbReference>
<dbReference type="PRINTS" id="PR00379">
    <property type="entry name" value="INTEIN"/>
</dbReference>
<feature type="domain" description="DOD-type homing endonuclease" evidence="15">
    <location>
        <begin position="246"/>
        <end position="386"/>
    </location>
</feature>
<dbReference type="InterPro" id="IPR006141">
    <property type="entry name" value="Intein_N"/>
</dbReference>
<dbReference type="InterPro" id="IPR008926">
    <property type="entry name" value="RNR_R1-su_N"/>
</dbReference>
<evidence type="ECO:0000256" key="7">
    <source>
        <dbReference type="ARBA" id="ARBA00023000"/>
    </source>
</evidence>
<dbReference type="SMART" id="SM00306">
    <property type="entry name" value="HintN"/>
    <property type="match status" value="2"/>
</dbReference>
<evidence type="ECO:0000256" key="12">
    <source>
        <dbReference type="ARBA" id="ARBA00047754"/>
    </source>
</evidence>
<dbReference type="Pfam" id="PF13403">
    <property type="entry name" value="Hint_2"/>
    <property type="match status" value="1"/>
</dbReference>
<keyword evidence="5" id="KW-0547">Nucleotide-binding</keyword>
<evidence type="ECO:0000256" key="3">
    <source>
        <dbReference type="ARBA" id="ARBA00022628"/>
    </source>
</evidence>
<dbReference type="InterPro" id="IPR050862">
    <property type="entry name" value="RdRp_reductase_class-2"/>
</dbReference>
<dbReference type="InterPro" id="IPR004042">
    <property type="entry name" value="Intein_endonuc_central"/>
</dbReference>
<gene>
    <name evidence="16" type="ORF">J8C05_13860</name>
</gene>
<dbReference type="InterPro" id="IPR013509">
    <property type="entry name" value="RNR_lsu_N"/>
</dbReference>
<dbReference type="SUPFAM" id="SSF55608">
    <property type="entry name" value="Homing endonucleases"/>
    <property type="match status" value="2"/>
</dbReference>
<proteinExistence type="inferred from homology"/>
<keyword evidence="9 13" id="KW-0215">Deoxyribonucleotide synthesis</keyword>
<feature type="compositionally biased region" description="Low complexity" evidence="14">
    <location>
        <begin position="1360"/>
        <end position="1379"/>
    </location>
</feature>
<protein>
    <recommendedName>
        <fullName evidence="13">Ribonucleoside-diphosphate reductase</fullName>
        <ecNumber evidence="13">1.17.4.1</ecNumber>
    </recommendedName>
</protein>
<evidence type="ECO:0000256" key="1">
    <source>
        <dbReference type="ARBA" id="ARBA00001922"/>
    </source>
</evidence>
<evidence type="ECO:0000259" key="15">
    <source>
        <dbReference type="PROSITE" id="PS50819"/>
    </source>
</evidence>
<dbReference type="PANTHER" id="PTHR43371">
    <property type="entry name" value="VITAMIN B12-DEPENDENT RIBONUCLEOTIDE REDUCTASE"/>
    <property type="match status" value="1"/>
</dbReference>
<dbReference type="InterPro" id="IPR030934">
    <property type="entry name" value="Intein_C"/>
</dbReference>
<dbReference type="PROSITE" id="PS50818">
    <property type="entry name" value="INTEIN_C_TER"/>
    <property type="match status" value="2"/>
</dbReference>
<dbReference type="SUPFAM" id="SSF51998">
    <property type="entry name" value="PFL-like glycyl radical enzymes"/>
    <property type="match status" value="1"/>
</dbReference>
<dbReference type="Gene3D" id="3.20.70.20">
    <property type="match status" value="3"/>
</dbReference>
<evidence type="ECO:0000256" key="8">
    <source>
        <dbReference type="ARBA" id="ARBA00023002"/>
    </source>
</evidence>
<comment type="function">
    <text evidence="13">Provides the precursors necessary for DNA synthesis. Catalyzes the biosynthesis of deoxyribonucleotides from the corresponding ribonucleotides.</text>
</comment>
<evidence type="ECO:0000256" key="2">
    <source>
        <dbReference type="ARBA" id="ARBA00007405"/>
    </source>
</evidence>
<reference evidence="16 17" key="1">
    <citation type="submission" date="2021-03" db="EMBL/GenBank/DDBJ databases">
        <title>Genomic and phenotypic characterization of Chloracidobacterium isolates provides evidence for multiple species.</title>
        <authorList>
            <person name="Saini M.K."/>
            <person name="Costas A.M.G."/>
            <person name="Tank M."/>
            <person name="Bryant D.A."/>
        </authorList>
    </citation>
    <scope>NUCLEOTIDE SEQUENCE [LARGE SCALE GENOMIC DNA]</scope>
    <source>
        <strain evidence="16 17">N</strain>
    </source>
</reference>
<dbReference type="InterPro" id="IPR027434">
    <property type="entry name" value="Homing_endonucl"/>
</dbReference>
<dbReference type="InterPro" id="IPR024434">
    <property type="entry name" value="TSCPD_dom"/>
</dbReference>
<keyword evidence="4" id="KW-0237">DNA synthesis</keyword>
<evidence type="ECO:0000313" key="16">
    <source>
        <dbReference type="EMBL" id="QUV95106.1"/>
    </source>
</evidence>
<dbReference type="CDD" id="cd00081">
    <property type="entry name" value="Hint"/>
    <property type="match status" value="3"/>
</dbReference>
<name>A0ABX8B6D0_9BACT</name>
<dbReference type="PROSITE" id="PS50817">
    <property type="entry name" value="INTEIN_N_TER"/>
    <property type="match status" value="2"/>
</dbReference>
<evidence type="ECO:0000256" key="6">
    <source>
        <dbReference type="ARBA" id="ARBA00022813"/>
    </source>
</evidence>
<comment type="similarity">
    <text evidence="2">Belongs to the ribonucleoside diphosphate reductase class-2 family.</text>
</comment>
<comment type="function">
    <text evidence="11">Catalyzes the reduction of ribonucleotides to deoxyribonucleotides. May function to provide a pool of deoxyribonucleotide precursors for DNA repair during oxygen limitation and/or for immediate growth after restoration of oxygen.</text>
</comment>